<comment type="subcellular location">
    <subcellularLocation>
        <location evidence="9">Autolysosome</location>
    </subcellularLocation>
    <subcellularLocation>
        <location evidence="1">Cytoplasm</location>
    </subcellularLocation>
</comment>
<feature type="domain" description="Ferritin-like diiron" evidence="14">
    <location>
        <begin position="11"/>
        <end position="156"/>
    </location>
</feature>
<keyword evidence="7" id="KW-0458">Lysosome</keyword>
<reference evidence="15" key="3">
    <citation type="submission" date="2025-09" db="UniProtKB">
        <authorList>
            <consortium name="Ensembl"/>
        </authorList>
    </citation>
    <scope>IDENTIFICATION</scope>
</reference>
<dbReference type="GO" id="GO:0008199">
    <property type="term" value="F:ferric iron binding"/>
    <property type="evidence" value="ECO:0007669"/>
    <property type="project" value="InterPro"/>
</dbReference>
<dbReference type="OMA" id="SKDEWGE"/>
<evidence type="ECO:0000256" key="7">
    <source>
        <dbReference type="ARBA" id="ARBA00023228"/>
    </source>
</evidence>
<dbReference type="InParanoid" id="G1PZU5"/>
<dbReference type="InterPro" id="IPR001519">
    <property type="entry name" value="Ferritin"/>
</dbReference>
<evidence type="ECO:0000256" key="10">
    <source>
        <dbReference type="ARBA" id="ARBA00045578"/>
    </source>
</evidence>
<dbReference type="STRING" id="59463.ENSMLUP00000016977"/>
<dbReference type="Pfam" id="PF00210">
    <property type="entry name" value="Ferritin"/>
    <property type="match status" value="1"/>
</dbReference>
<dbReference type="InterPro" id="IPR012347">
    <property type="entry name" value="Ferritin-like"/>
</dbReference>
<dbReference type="GO" id="GO:0044754">
    <property type="term" value="C:autolysosome"/>
    <property type="evidence" value="ECO:0007669"/>
    <property type="project" value="UniProtKB-SubCell"/>
</dbReference>
<dbReference type="eggNOG" id="KOG2332">
    <property type="taxonomic scope" value="Eukaryota"/>
</dbReference>
<feature type="binding site" evidence="12">
    <location>
        <position position="104"/>
    </location>
    <ligand>
        <name>Fe cation</name>
        <dbReference type="ChEBI" id="CHEBI:24875"/>
        <label>1</label>
    </ligand>
</feature>
<dbReference type="InterPro" id="IPR008331">
    <property type="entry name" value="Ferritin_DPS_dom"/>
</dbReference>
<name>G1PZU5_MYOLU</name>
<comment type="subunit">
    <text evidence="11">Oligomer of 24 subunits. There are two types of subunits: L (light) chain and H (heavy) chain. The major chain can be light or heavy, depending on the species and tissue type. The functional molecule forms a roughly spherical shell with a diameter of 12 nm and contains a central cavity into which the insoluble mineral iron core is deposited. Interacts with NCOA4.</text>
</comment>
<evidence type="ECO:0000256" key="13">
    <source>
        <dbReference type="RuleBase" id="RU361145"/>
    </source>
</evidence>
<protein>
    <recommendedName>
        <fullName evidence="13">Ferritin</fullName>
    </recommendedName>
</protein>
<accession>G1PZU5</accession>
<dbReference type="PANTHER" id="PTHR11431:SF47">
    <property type="entry name" value="FERRITIN LIGHT CHAIN"/>
    <property type="match status" value="1"/>
</dbReference>
<evidence type="ECO:0000313" key="15">
    <source>
        <dbReference type="Ensembl" id="ENSMLUP00000016977.1"/>
    </source>
</evidence>
<keyword evidence="3 13" id="KW-0409">Iron storage</keyword>
<keyword evidence="4" id="KW-0963">Cytoplasm</keyword>
<dbReference type="GO" id="GO:0031410">
    <property type="term" value="C:cytoplasmic vesicle"/>
    <property type="evidence" value="ECO:0007669"/>
    <property type="project" value="UniProtKB-KW"/>
</dbReference>
<reference evidence="15 16" key="1">
    <citation type="journal article" date="2011" name="Nature">
        <title>A high-resolution map of human evolutionary constraint using 29 mammals.</title>
        <authorList>
            <person name="Lindblad-Toh K."/>
            <person name="Garber M."/>
            <person name="Zuk O."/>
            <person name="Lin M.F."/>
            <person name="Parker B.J."/>
            <person name="Washietl S."/>
            <person name="Kheradpour P."/>
            <person name="Ernst J."/>
            <person name="Jordan G."/>
            <person name="Mauceli E."/>
            <person name="Ward L.D."/>
            <person name="Lowe C.B."/>
            <person name="Holloway A.K."/>
            <person name="Clamp M."/>
            <person name="Gnerre S."/>
            <person name="Alfoldi J."/>
            <person name="Beal K."/>
            <person name="Chang J."/>
            <person name="Clawson H."/>
            <person name="Cuff J."/>
            <person name="Di Palma F."/>
            <person name="Fitzgerald S."/>
            <person name="Flicek P."/>
            <person name="Guttman M."/>
            <person name="Hubisz M.J."/>
            <person name="Jaffe D.B."/>
            <person name="Jungreis I."/>
            <person name="Kent W.J."/>
            <person name="Kostka D."/>
            <person name="Lara M."/>
            <person name="Martins A.L."/>
            <person name="Massingham T."/>
            <person name="Moltke I."/>
            <person name="Raney B.J."/>
            <person name="Rasmussen M.D."/>
            <person name="Robinson J."/>
            <person name="Stark A."/>
            <person name="Vilella A.J."/>
            <person name="Wen J."/>
            <person name="Xie X."/>
            <person name="Zody M.C."/>
            <person name="Baldwin J."/>
            <person name="Bloom T."/>
            <person name="Chin C.W."/>
            <person name="Heiman D."/>
            <person name="Nicol R."/>
            <person name="Nusbaum C."/>
            <person name="Young S."/>
            <person name="Wilkinson J."/>
            <person name="Worley K.C."/>
            <person name="Kovar C.L."/>
            <person name="Muzny D.M."/>
            <person name="Gibbs R.A."/>
            <person name="Cree A."/>
            <person name="Dihn H.H."/>
            <person name="Fowler G."/>
            <person name="Jhangiani S."/>
            <person name="Joshi V."/>
            <person name="Lee S."/>
            <person name="Lewis L.R."/>
            <person name="Nazareth L.V."/>
            <person name="Okwuonu G."/>
            <person name="Santibanez J."/>
            <person name="Warren W.C."/>
            <person name="Mardis E.R."/>
            <person name="Weinstock G.M."/>
            <person name="Wilson R.K."/>
            <person name="Delehaunty K."/>
            <person name="Dooling D."/>
            <person name="Fronik C."/>
            <person name="Fulton L."/>
            <person name="Fulton B."/>
            <person name="Graves T."/>
            <person name="Minx P."/>
            <person name="Sodergren E."/>
            <person name="Birney E."/>
            <person name="Margulies E.H."/>
            <person name="Herrero J."/>
            <person name="Green E.D."/>
            <person name="Haussler D."/>
            <person name="Siepel A."/>
            <person name="Goldman N."/>
            <person name="Pollard K.S."/>
            <person name="Pedersen J.S."/>
            <person name="Lander E.S."/>
            <person name="Kellis M."/>
        </authorList>
    </citation>
    <scope>NUCLEOTIDE SEQUENCE [LARGE SCALE GENOMIC DNA]</scope>
</reference>
<dbReference type="PANTHER" id="PTHR11431">
    <property type="entry name" value="FERRITIN"/>
    <property type="match status" value="1"/>
</dbReference>
<comment type="function">
    <text evidence="10">Stores iron in a soluble, non-toxic, readily available form. Important for iron homeostasis. Iron is taken up in the ferrous form and deposited as ferric hydroxides after oxidation. Also plays a role in delivery of iron to cells. Mediates iron uptake in capsule cells of the developing kidney. Delivery to lysosomes by the cargo receptor NCOA4 for autophagic degradation and release or iron.</text>
</comment>
<dbReference type="PROSITE" id="PS50905">
    <property type="entry name" value="FERRITIN_LIKE"/>
    <property type="match status" value="1"/>
</dbReference>
<sequence>LNSLLPNNHELPNSSELFHTANHLVSLHLRASYTYLSPGFYFDCDDVALECVGHFFPELVEKKHEGTERLLKMQQQHILFQDVLKPSQDEGETQDTKEATMVMEKSLNQVLLQLQALGSTSTDPHLCDFLQNHFLSEEVKLIKKMGHLIHLRRLADSQAGWLGLRIRLKLVLRHP</sequence>
<evidence type="ECO:0000256" key="3">
    <source>
        <dbReference type="ARBA" id="ARBA00022434"/>
    </source>
</evidence>
<evidence type="ECO:0000256" key="11">
    <source>
        <dbReference type="ARBA" id="ARBA00047045"/>
    </source>
</evidence>
<evidence type="ECO:0000256" key="8">
    <source>
        <dbReference type="ARBA" id="ARBA00023329"/>
    </source>
</evidence>
<evidence type="ECO:0000256" key="6">
    <source>
        <dbReference type="ARBA" id="ARBA00023004"/>
    </source>
</evidence>
<dbReference type="Gene3D" id="1.20.1260.10">
    <property type="match status" value="1"/>
</dbReference>
<dbReference type="HOGENOM" id="CLU_065681_4_1_1"/>
<reference evidence="15" key="2">
    <citation type="submission" date="2025-08" db="UniProtKB">
        <authorList>
            <consortium name="Ensembl"/>
        </authorList>
    </citation>
    <scope>IDENTIFICATION</scope>
</reference>
<dbReference type="Ensembl" id="ENSMLUT00000024059.1">
    <property type="protein sequence ID" value="ENSMLUP00000016977.1"/>
    <property type="gene ID" value="ENSMLUG00000026608.1"/>
</dbReference>
<dbReference type="GO" id="GO:0008198">
    <property type="term" value="F:ferrous iron binding"/>
    <property type="evidence" value="ECO:0007669"/>
    <property type="project" value="TreeGrafter"/>
</dbReference>
<evidence type="ECO:0000256" key="5">
    <source>
        <dbReference type="ARBA" id="ARBA00022723"/>
    </source>
</evidence>
<dbReference type="SUPFAM" id="SSF47240">
    <property type="entry name" value="Ferritin-like"/>
    <property type="match status" value="1"/>
</dbReference>
<keyword evidence="8" id="KW-0968">Cytoplasmic vesicle</keyword>
<dbReference type="GeneTree" id="ENSGT00940000153096"/>
<dbReference type="FunFam" id="1.20.1260.10:FF:000009">
    <property type="entry name" value="Ferritin light chain"/>
    <property type="match status" value="1"/>
</dbReference>
<dbReference type="GO" id="GO:0006879">
    <property type="term" value="P:intracellular iron ion homeostasis"/>
    <property type="evidence" value="ECO:0007669"/>
    <property type="project" value="UniProtKB-KW"/>
</dbReference>
<organism evidence="15 16">
    <name type="scientific">Myotis lucifugus</name>
    <name type="common">Little brown bat</name>
    <dbReference type="NCBI Taxonomy" id="59463"/>
    <lineage>
        <taxon>Eukaryota</taxon>
        <taxon>Metazoa</taxon>
        <taxon>Chordata</taxon>
        <taxon>Craniata</taxon>
        <taxon>Vertebrata</taxon>
        <taxon>Euteleostomi</taxon>
        <taxon>Mammalia</taxon>
        <taxon>Eutheria</taxon>
        <taxon>Laurasiatheria</taxon>
        <taxon>Chiroptera</taxon>
        <taxon>Yangochiroptera</taxon>
        <taxon>Vespertilionidae</taxon>
        <taxon>Myotis</taxon>
    </lineage>
</organism>
<evidence type="ECO:0000259" key="14">
    <source>
        <dbReference type="PROSITE" id="PS50905"/>
    </source>
</evidence>
<evidence type="ECO:0000256" key="9">
    <source>
        <dbReference type="ARBA" id="ARBA00044942"/>
    </source>
</evidence>
<dbReference type="EMBL" id="AAPE02007151">
    <property type="status" value="NOT_ANNOTATED_CDS"/>
    <property type="molecule type" value="Genomic_DNA"/>
</dbReference>
<evidence type="ECO:0000256" key="4">
    <source>
        <dbReference type="ARBA" id="ARBA00022490"/>
    </source>
</evidence>
<keyword evidence="5 12" id="KW-0479">Metal-binding</keyword>
<evidence type="ECO:0000256" key="1">
    <source>
        <dbReference type="ARBA" id="ARBA00004496"/>
    </source>
</evidence>
<evidence type="ECO:0000256" key="12">
    <source>
        <dbReference type="PIRSR" id="PIRSR601519-1"/>
    </source>
</evidence>
<comment type="similarity">
    <text evidence="2 13">Belongs to the ferritin family.</text>
</comment>
<evidence type="ECO:0000313" key="16">
    <source>
        <dbReference type="Proteomes" id="UP000001074"/>
    </source>
</evidence>
<dbReference type="GO" id="GO:0006826">
    <property type="term" value="P:iron ion transport"/>
    <property type="evidence" value="ECO:0007669"/>
    <property type="project" value="InterPro"/>
</dbReference>
<keyword evidence="16" id="KW-1185">Reference proteome</keyword>
<proteinExistence type="inferred from homology"/>
<dbReference type="InterPro" id="IPR009040">
    <property type="entry name" value="Ferritin-like_diiron"/>
</dbReference>
<dbReference type="InterPro" id="IPR009078">
    <property type="entry name" value="Ferritin-like_SF"/>
</dbReference>
<evidence type="ECO:0000256" key="2">
    <source>
        <dbReference type="ARBA" id="ARBA00007513"/>
    </source>
</evidence>
<dbReference type="Proteomes" id="UP000001074">
    <property type="component" value="Unassembled WGS sequence"/>
</dbReference>
<keyword evidence="6 12" id="KW-0408">Iron</keyword>
<dbReference type="AlphaFoldDB" id="G1PZU5"/>